<dbReference type="GO" id="GO:0071555">
    <property type="term" value="P:cell wall organization"/>
    <property type="evidence" value="ECO:0007669"/>
    <property type="project" value="UniProtKB-KW"/>
</dbReference>
<keyword evidence="12 14" id="KW-0961">Cell wall biogenesis/degradation</keyword>
<keyword evidence="10 14" id="KW-0573">Peptidoglycan synthesis</keyword>
<dbReference type="SUPFAM" id="SSF53244">
    <property type="entry name" value="MurD-like peptide ligases, peptide-binding domain"/>
    <property type="match status" value="1"/>
</dbReference>
<feature type="domain" description="Mur ligase central" evidence="17">
    <location>
        <begin position="114"/>
        <end position="298"/>
    </location>
</feature>
<feature type="domain" description="Mur ligase N-terminal catalytic" evidence="15">
    <location>
        <begin position="11"/>
        <end position="109"/>
    </location>
</feature>
<evidence type="ECO:0000256" key="7">
    <source>
        <dbReference type="ARBA" id="ARBA00022741"/>
    </source>
</evidence>
<evidence type="ECO:0000256" key="2">
    <source>
        <dbReference type="ARBA" id="ARBA00004752"/>
    </source>
</evidence>
<comment type="similarity">
    <text evidence="14">Belongs to the MurCDEF family.</text>
</comment>
<reference evidence="18 19" key="1">
    <citation type="submission" date="2018-10" db="EMBL/GenBank/DDBJ databases">
        <title>Iterative Subtractive Binning of Freshwater Chronoseries Metagenomes Recovers Nearly Complete Genomes from over Four Hundred Novel Species.</title>
        <authorList>
            <person name="Rodriguez-R L.M."/>
            <person name="Tsementzi D."/>
            <person name="Luo C."/>
            <person name="Konstantinidis K.T."/>
        </authorList>
    </citation>
    <scope>NUCLEOTIDE SEQUENCE [LARGE SCALE GENOMIC DNA]</scope>
    <source>
        <strain evidence="18">WB7_2B_003</strain>
    </source>
</reference>
<organism evidence="18 19">
    <name type="scientific">Candidatus Fonsibacter lacus</name>
    <dbReference type="NCBI Taxonomy" id="2576439"/>
    <lineage>
        <taxon>Bacteria</taxon>
        <taxon>Pseudomonadati</taxon>
        <taxon>Pseudomonadota</taxon>
        <taxon>Alphaproteobacteria</taxon>
        <taxon>Candidatus Pelagibacterales</taxon>
        <taxon>Candidatus Pelagibacterales incertae sedis</taxon>
        <taxon>Candidatus Fonsibacter</taxon>
    </lineage>
</organism>
<keyword evidence="6 14" id="KW-0132">Cell division</keyword>
<comment type="pathway">
    <text evidence="2 14">Cell wall biogenesis; peptidoglycan biosynthesis.</text>
</comment>
<dbReference type="HAMAP" id="MF_00046">
    <property type="entry name" value="MurC"/>
    <property type="match status" value="1"/>
</dbReference>
<sequence>MTFKITTNDQVHFIGIGGIGMSGIAEIMHNIGFKVQGSDPSKNNKNIKRLQKLGLKVFFNHTKKNVGNSKLVVFSSAISKDNPELKEAKRKGIPVIQRVEMLSEIVKLKKNIVISGAHGKTTITSLISTILSKAKLDPMIINGGILNSINSNALFGKGDWAVVEADESDGSFLKIPITYSVVSNIDKEHLDYYKNFNNLYKSFETFINKTPLIGKSFVCSDDKFLKKILRKKNKSNIITYGFGAGADLHPYNVKNLGKTMHFNISIKLNNKVEHIRNIELNLLGRHNVLNATAAIGVAKSLGINDNTIKKTLKNFLGVQRRLTKIADFRGSEIYDDYAHHPTEITSVLNAIKSGFREKKIVTVFQPHRYSRVASLKKEFANAFKDSELVVLCPIYAASEKPLKNINHYELAKLIKKSSKKDVICIENQFDLEKFIKRHTYGNEVIVCMGAGSISSWIREIAINLKNEH</sequence>
<evidence type="ECO:0000256" key="4">
    <source>
        <dbReference type="ARBA" id="ARBA00022490"/>
    </source>
</evidence>
<accession>A0A845S5Z1</accession>
<evidence type="ECO:0000256" key="12">
    <source>
        <dbReference type="ARBA" id="ARBA00023316"/>
    </source>
</evidence>
<comment type="function">
    <text evidence="14">Cell wall formation.</text>
</comment>
<dbReference type="PANTHER" id="PTHR43445">
    <property type="entry name" value="UDP-N-ACETYLMURAMATE--L-ALANINE LIGASE-RELATED"/>
    <property type="match status" value="1"/>
</dbReference>
<dbReference type="GO" id="GO:0005524">
    <property type="term" value="F:ATP binding"/>
    <property type="evidence" value="ECO:0007669"/>
    <property type="project" value="UniProtKB-UniRule"/>
</dbReference>
<dbReference type="EC" id="6.3.2.8" evidence="3 14"/>
<dbReference type="SUPFAM" id="SSF53623">
    <property type="entry name" value="MurD-like peptide ligases, catalytic domain"/>
    <property type="match status" value="1"/>
</dbReference>
<dbReference type="InterPro" id="IPR036565">
    <property type="entry name" value="Mur-like_cat_sf"/>
</dbReference>
<evidence type="ECO:0000256" key="9">
    <source>
        <dbReference type="ARBA" id="ARBA00022960"/>
    </source>
</evidence>
<dbReference type="InterPro" id="IPR050061">
    <property type="entry name" value="MurCDEF_pg_biosynth"/>
</dbReference>
<protein>
    <recommendedName>
        <fullName evidence="3 14">UDP-N-acetylmuramate--L-alanine ligase</fullName>
        <ecNumber evidence="3 14">6.3.2.8</ecNumber>
    </recommendedName>
    <alternativeName>
        <fullName evidence="14">UDP-N-acetylmuramoyl-L-alanine synthetase</fullName>
    </alternativeName>
</protein>
<evidence type="ECO:0000313" key="19">
    <source>
        <dbReference type="Proteomes" id="UP000572953"/>
    </source>
</evidence>
<dbReference type="Gene3D" id="3.40.50.720">
    <property type="entry name" value="NAD(P)-binding Rossmann-like Domain"/>
    <property type="match status" value="1"/>
</dbReference>
<dbReference type="GO" id="GO:0005737">
    <property type="term" value="C:cytoplasm"/>
    <property type="evidence" value="ECO:0007669"/>
    <property type="project" value="UniProtKB-SubCell"/>
</dbReference>
<evidence type="ECO:0000256" key="14">
    <source>
        <dbReference type="HAMAP-Rule" id="MF_00046"/>
    </source>
</evidence>
<evidence type="ECO:0000259" key="15">
    <source>
        <dbReference type="Pfam" id="PF01225"/>
    </source>
</evidence>
<dbReference type="AlphaFoldDB" id="A0A845S5Z1"/>
<evidence type="ECO:0000256" key="10">
    <source>
        <dbReference type="ARBA" id="ARBA00022984"/>
    </source>
</evidence>
<feature type="binding site" evidence="14">
    <location>
        <begin position="116"/>
        <end position="122"/>
    </location>
    <ligand>
        <name>ATP</name>
        <dbReference type="ChEBI" id="CHEBI:30616"/>
    </ligand>
</feature>
<dbReference type="Pfam" id="PF08245">
    <property type="entry name" value="Mur_ligase_M"/>
    <property type="match status" value="1"/>
</dbReference>
<evidence type="ECO:0000259" key="17">
    <source>
        <dbReference type="Pfam" id="PF08245"/>
    </source>
</evidence>
<dbReference type="InterPro" id="IPR036615">
    <property type="entry name" value="Mur_ligase_C_dom_sf"/>
</dbReference>
<dbReference type="EMBL" id="RGGN01000119">
    <property type="protein sequence ID" value="NCU63110.1"/>
    <property type="molecule type" value="Genomic_DNA"/>
</dbReference>
<dbReference type="GO" id="GO:0008763">
    <property type="term" value="F:UDP-N-acetylmuramate-L-alanine ligase activity"/>
    <property type="evidence" value="ECO:0007669"/>
    <property type="project" value="UniProtKB-UniRule"/>
</dbReference>
<evidence type="ECO:0000313" key="18">
    <source>
        <dbReference type="EMBL" id="NCU63110.1"/>
    </source>
</evidence>
<evidence type="ECO:0000259" key="16">
    <source>
        <dbReference type="Pfam" id="PF02875"/>
    </source>
</evidence>
<keyword evidence="8 14" id="KW-0067">ATP-binding</keyword>
<evidence type="ECO:0000256" key="3">
    <source>
        <dbReference type="ARBA" id="ARBA00012211"/>
    </source>
</evidence>
<evidence type="ECO:0000256" key="6">
    <source>
        <dbReference type="ARBA" id="ARBA00022618"/>
    </source>
</evidence>
<dbReference type="PANTHER" id="PTHR43445:SF3">
    <property type="entry name" value="UDP-N-ACETYLMURAMATE--L-ALANINE LIGASE"/>
    <property type="match status" value="1"/>
</dbReference>
<evidence type="ECO:0000256" key="11">
    <source>
        <dbReference type="ARBA" id="ARBA00023306"/>
    </source>
</evidence>
<dbReference type="Pfam" id="PF02875">
    <property type="entry name" value="Mur_ligase_C"/>
    <property type="match status" value="1"/>
</dbReference>
<proteinExistence type="inferred from homology"/>
<dbReference type="SUPFAM" id="SSF51984">
    <property type="entry name" value="MurCD N-terminal domain"/>
    <property type="match status" value="1"/>
</dbReference>
<evidence type="ECO:0000256" key="1">
    <source>
        <dbReference type="ARBA" id="ARBA00004496"/>
    </source>
</evidence>
<dbReference type="UniPathway" id="UPA00219"/>
<comment type="catalytic activity">
    <reaction evidence="13 14">
        <text>UDP-N-acetyl-alpha-D-muramate + L-alanine + ATP = UDP-N-acetyl-alpha-D-muramoyl-L-alanine + ADP + phosphate + H(+)</text>
        <dbReference type="Rhea" id="RHEA:23372"/>
        <dbReference type="ChEBI" id="CHEBI:15378"/>
        <dbReference type="ChEBI" id="CHEBI:30616"/>
        <dbReference type="ChEBI" id="CHEBI:43474"/>
        <dbReference type="ChEBI" id="CHEBI:57972"/>
        <dbReference type="ChEBI" id="CHEBI:70757"/>
        <dbReference type="ChEBI" id="CHEBI:83898"/>
        <dbReference type="ChEBI" id="CHEBI:456216"/>
        <dbReference type="EC" id="6.3.2.8"/>
    </reaction>
</comment>
<dbReference type="Pfam" id="PF01225">
    <property type="entry name" value="Mur_ligase"/>
    <property type="match status" value="1"/>
</dbReference>
<evidence type="ECO:0000256" key="8">
    <source>
        <dbReference type="ARBA" id="ARBA00022840"/>
    </source>
</evidence>
<dbReference type="Proteomes" id="UP000572953">
    <property type="component" value="Unassembled WGS sequence"/>
</dbReference>
<dbReference type="Gene3D" id="3.90.190.20">
    <property type="entry name" value="Mur ligase, C-terminal domain"/>
    <property type="match status" value="1"/>
</dbReference>
<dbReference type="InterPro" id="IPR004101">
    <property type="entry name" value="Mur_ligase_C"/>
</dbReference>
<gene>
    <name evidence="14" type="primary">murC</name>
    <name evidence="18" type="ORF">EBV78_03355</name>
</gene>
<dbReference type="NCBIfam" id="TIGR01082">
    <property type="entry name" value="murC"/>
    <property type="match status" value="1"/>
</dbReference>
<dbReference type="InterPro" id="IPR013221">
    <property type="entry name" value="Mur_ligase_cen"/>
</dbReference>
<keyword evidence="9 14" id="KW-0133">Cell shape</keyword>
<feature type="domain" description="Mur ligase C-terminal" evidence="16">
    <location>
        <begin position="320"/>
        <end position="451"/>
    </location>
</feature>
<comment type="caution">
    <text evidence="18">The sequence shown here is derived from an EMBL/GenBank/DDBJ whole genome shotgun (WGS) entry which is preliminary data.</text>
</comment>
<evidence type="ECO:0000256" key="13">
    <source>
        <dbReference type="ARBA" id="ARBA00047833"/>
    </source>
</evidence>
<keyword evidence="4 14" id="KW-0963">Cytoplasm</keyword>
<dbReference type="InterPro" id="IPR000713">
    <property type="entry name" value="Mur_ligase_N"/>
</dbReference>
<dbReference type="GO" id="GO:0009252">
    <property type="term" value="P:peptidoglycan biosynthetic process"/>
    <property type="evidence" value="ECO:0007669"/>
    <property type="project" value="UniProtKB-UniRule"/>
</dbReference>
<keyword evidence="5 14" id="KW-0436">Ligase</keyword>
<evidence type="ECO:0000256" key="5">
    <source>
        <dbReference type="ARBA" id="ARBA00022598"/>
    </source>
</evidence>
<keyword evidence="7 14" id="KW-0547">Nucleotide-binding</keyword>
<dbReference type="Gene3D" id="3.40.1190.10">
    <property type="entry name" value="Mur-like, catalytic domain"/>
    <property type="match status" value="1"/>
</dbReference>
<name>A0A845S5Z1_9PROT</name>
<dbReference type="GO" id="GO:0051301">
    <property type="term" value="P:cell division"/>
    <property type="evidence" value="ECO:0007669"/>
    <property type="project" value="UniProtKB-KW"/>
</dbReference>
<dbReference type="InterPro" id="IPR005758">
    <property type="entry name" value="UDP-N-AcMur_Ala_ligase_MurC"/>
</dbReference>
<keyword evidence="11 14" id="KW-0131">Cell cycle</keyword>
<comment type="subcellular location">
    <subcellularLocation>
        <location evidence="1 14">Cytoplasm</location>
    </subcellularLocation>
</comment>
<dbReference type="GO" id="GO:0008360">
    <property type="term" value="P:regulation of cell shape"/>
    <property type="evidence" value="ECO:0007669"/>
    <property type="project" value="UniProtKB-KW"/>
</dbReference>